<dbReference type="EMBL" id="MFZT01000037">
    <property type="protein sequence ID" value="OGK29933.1"/>
    <property type="molecule type" value="Genomic_DNA"/>
</dbReference>
<proteinExistence type="predicted"/>
<dbReference type="GO" id="GO:0016787">
    <property type="term" value="F:hydrolase activity"/>
    <property type="evidence" value="ECO:0007669"/>
    <property type="project" value="UniProtKB-KW"/>
</dbReference>
<keyword evidence="2" id="KW-0472">Membrane</keyword>
<protein>
    <recommendedName>
        <fullName evidence="5">Sortase</fullName>
    </recommendedName>
</protein>
<dbReference type="AlphaFoldDB" id="A0A1F7HFT9"/>
<gene>
    <name evidence="3" type="ORF">A3D08_01795</name>
</gene>
<reference evidence="3 4" key="1">
    <citation type="journal article" date="2016" name="Nat. Commun.">
        <title>Thousands of microbial genomes shed light on interconnected biogeochemical processes in an aquifer system.</title>
        <authorList>
            <person name="Anantharaman K."/>
            <person name="Brown C.T."/>
            <person name="Hug L.A."/>
            <person name="Sharon I."/>
            <person name="Castelle C.J."/>
            <person name="Probst A.J."/>
            <person name="Thomas B.C."/>
            <person name="Singh A."/>
            <person name="Wilkins M.J."/>
            <person name="Karaoz U."/>
            <person name="Brodie E.L."/>
            <person name="Williams K.H."/>
            <person name="Hubbard S.S."/>
            <person name="Banfield J.F."/>
        </authorList>
    </citation>
    <scope>NUCLEOTIDE SEQUENCE [LARGE SCALE GENOMIC DNA]</scope>
</reference>
<evidence type="ECO:0000313" key="4">
    <source>
        <dbReference type="Proteomes" id="UP000178098"/>
    </source>
</evidence>
<accession>A0A1F7HFT9</accession>
<name>A0A1F7HFT9_9BACT</name>
<dbReference type="InterPro" id="IPR023365">
    <property type="entry name" value="Sortase_dom-sf"/>
</dbReference>
<evidence type="ECO:0008006" key="5">
    <source>
        <dbReference type="Google" id="ProtNLM"/>
    </source>
</evidence>
<feature type="transmembrane region" description="Helical" evidence="2">
    <location>
        <begin position="21"/>
        <end position="40"/>
    </location>
</feature>
<dbReference type="Pfam" id="PF04203">
    <property type="entry name" value="Sortase"/>
    <property type="match status" value="1"/>
</dbReference>
<evidence type="ECO:0000256" key="1">
    <source>
        <dbReference type="ARBA" id="ARBA00022801"/>
    </source>
</evidence>
<evidence type="ECO:0000313" key="3">
    <source>
        <dbReference type="EMBL" id="OGK29933.1"/>
    </source>
</evidence>
<dbReference type="NCBIfam" id="TIGR01076">
    <property type="entry name" value="sortase_fam"/>
    <property type="match status" value="1"/>
</dbReference>
<keyword evidence="1" id="KW-0378">Hydrolase</keyword>
<comment type="caution">
    <text evidence="3">The sequence shown here is derived from an EMBL/GenBank/DDBJ whole genome shotgun (WGS) entry which is preliminary data.</text>
</comment>
<dbReference type="InterPro" id="IPR005754">
    <property type="entry name" value="Sortase"/>
</dbReference>
<dbReference type="Proteomes" id="UP000178098">
    <property type="component" value="Unassembled WGS sequence"/>
</dbReference>
<dbReference type="Gene3D" id="2.40.260.10">
    <property type="entry name" value="Sortase"/>
    <property type="match status" value="1"/>
</dbReference>
<dbReference type="SUPFAM" id="SSF63817">
    <property type="entry name" value="Sortase"/>
    <property type="match status" value="1"/>
</dbReference>
<sequence>MPSTHAKNTKQKRLGRQLTDAGSLFIAAGLILGLFIYAPIIKQELRYIYSDKGAGAVVEKHPGNEVVTPVSSEFGIVIPKISANAIVVPDIDPQDPQVYQQALTKGVAHAKGSALPGENGNVFLFAHSAVDFYAATRYNAIFYLLTKLQKDDDIYIFYKGDKYRYSVIDAKKVPADSVEYLQKGNLQTLTLMTCWPPGTTWQRYLVTAKLVSNY</sequence>
<keyword evidence="2" id="KW-1133">Transmembrane helix</keyword>
<keyword evidence="2" id="KW-0812">Transmembrane</keyword>
<evidence type="ECO:0000256" key="2">
    <source>
        <dbReference type="SAM" id="Phobius"/>
    </source>
</evidence>
<dbReference type="InterPro" id="IPR042003">
    <property type="entry name" value="Sortase_E"/>
</dbReference>
<organism evidence="3 4">
    <name type="scientific">Candidatus Roizmanbacteria bacterium RIFCSPHIGHO2_02_FULL_43_11</name>
    <dbReference type="NCBI Taxonomy" id="1802043"/>
    <lineage>
        <taxon>Bacteria</taxon>
        <taxon>Candidatus Roizmaniibacteriota</taxon>
    </lineage>
</organism>
<dbReference type="CDD" id="cd05830">
    <property type="entry name" value="Sortase_E"/>
    <property type="match status" value="1"/>
</dbReference>